<sequence>MRLLVNNEPVIIVNCGRQIKSSCFKLNFLAFASDVGVIRTTIWLPAIRVLQERMQLSLGLLTASEGVDGVGICLVVKPVERRGLDKLEWIQAGFGHRCANTDMSRPACLMICALR</sequence>
<dbReference type="AlphaFoldDB" id="A0A0A8Z4C7"/>
<proteinExistence type="predicted"/>
<name>A0A0A8Z4C7_ARUDO</name>
<organism evidence="1">
    <name type="scientific">Arundo donax</name>
    <name type="common">Giant reed</name>
    <name type="synonym">Donax arundinaceus</name>
    <dbReference type="NCBI Taxonomy" id="35708"/>
    <lineage>
        <taxon>Eukaryota</taxon>
        <taxon>Viridiplantae</taxon>
        <taxon>Streptophyta</taxon>
        <taxon>Embryophyta</taxon>
        <taxon>Tracheophyta</taxon>
        <taxon>Spermatophyta</taxon>
        <taxon>Magnoliopsida</taxon>
        <taxon>Liliopsida</taxon>
        <taxon>Poales</taxon>
        <taxon>Poaceae</taxon>
        <taxon>PACMAD clade</taxon>
        <taxon>Arundinoideae</taxon>
        <taxon>Arundineae</taxon>
        <taxon>Arundo</taxon>
    </lineage>
</organism>
<reference evidence="1" key="1">
    <citation type="submission" date="2014-09" db="EMBL/GenBank/DDBJ databases">
        <authorList>
            <person name="Magalhaes I.L.F."/>
            <person name="Oliveira U."/>
            <person name="Santos F.R."/>
            <person name="Vidigal T.H.D.A."/>
            <person name="Brescovit A.D."/>
            <person name="Santos A.J."/>
        </authorList>
    </citation>
    <scope>NUCLEOTIDE SEQUENCE</scope>
    <source>
        <tissue evidence="1">Shoot tissue taken approximately 20 cm above the soil surface</tissue>
    </source>
</reference>
<protein>
    <submittedName>
        <fullName evidence="1">Uncharacterized protein</fullName>
    </submittedName>
</protein>
<dbReference type="EMBL" id="GBRH01264249">
    <property type="protein sequence ID" value="JAD33646.1"/>
    <property type="molecule type" value="Transcribed_RNA"/>
</dbReference>
<evidence type="ECO:0000313" key="1">
    <source>
        <dbReference type="EMBL" id="JAD33646.1"/>
    </source>
</evidence>
<accession>A0A0A8Z4C7</accession>
<reference evidence="1" key="2">
    <citation type="journal article" date="2015" name="Data Brief">
        <title>Shoot transcriptome of the giant reed, Arundo donax.</title>
        <authorList>
            <person name="Barrero R.A."/>
            <person name="Guerrero F.D."/>
            <person name="Moolhuijzen P."/>
            <person name="Goolsby J.A."/>
            <person name="Tidwell J."/>
            <person name="Bellgard S.E."/>
            <person name="Bellgard M.I."/>
        </authorList>
    </citation>
    <scope>NUCLEOTIDE SEQUENCE</scope>
    <source>
        <tissue evidence="1">Shoot tissue taken approximately 20 cm above the soil surface</tissue>
    </source>
</reference>